<protein>
    <submittedName>
        <fullName evidence="2">Uncharacterized protein</fullName>
    </submittedName>
</protein>
<dbReference type="Proteomes" id="UP001142374">
    <property type="component" value="Unassembled WGS sequence"/>
</dbReference>
<feature type="chain" id="PRO_5040886972" evidence="1">
    <location>
        <begin position="36"/>
        <end position="100"/>
    </location>
</feature>
<reference evidence="2" key="1">
    <citation type="submission" date="2022-06" db="EMBL/GenBank/DDBJ databases">
        <title>WGS of actinobacteria.</title>
        <authorList>
            <person name="Thawai C."/>
        </authorList>
    </citation>
    <scope>NUCLEOTIDE SEQUENCE</scope>
    <source>
        <strain evidence="2">AA8</strain>
    </source>
</reference>
<organism evidence="2 3">
    <name type="scientific">Streptomyces telluris</name>
    <dbReference type="NCBI Taxonomy" id="2720021"/>
    <lineage>
        <taxon>Bacteria</taxon>
        <taxon>Bacillati</taxon>
        <taxon>Actinomycetota</taxon>
        <taxon>Actinomycetes</taxon>
        <taxon>Kitasatosporales</taxon>
        <taxon>Streptomycetaceae</taxon>
        <taxon>Streptomyces</taxon>
    </lineage>
</organism>
<name>A0A9X2RQX7_9ACTN</name>
<dbReference type="AlphaFoldDB" id="A0A9X2RQX7"/>
<comment type="caution">
    <text evidence="2">The sequence shown here is derived from an EMBL/GenBank/DDBJ whole genome shotgun (WGS) entry which is preliminary data.</text>
</comment>
<keyword evidence="3" id="KW-1185">Reference proteome</keyword>
<proteinExistence type="predicted"/>
<evidence type="ECO:0000313" key="2">
    <source>
        <dbReference type="EMBL" id="MCQ8772921.1"/>
    </source>
</evidence>
<feature type="signal peptide" evidence="1">
    <location>
        <begin position="1"/>
        <end position="35"/>
    </location>
</feature>
<dbReference type="RefSeq" id="WP_168094238.1">
    <property type="nucleotide sequence ID" value="NZ_JAATER010000226.1"/>
</dbReference>
<accession>A0A9X2RQX7</accession>
<sequence length="100" mass="9703">MISSHRPPPARVRAGIGIGLLVVAASAASAAAALASPASPAPPAPAHSSAVGQAVGVTCNAFGPTLFVRVPSELSSLPAAATPELKGFPECLHGMNPSGD</sequence>
<dbReference type="EMBL" id="JANIID010000025">
    <property type="protein sequence ID" value="MCQ8772921.1"/>
    <property type="molecule type" value="Genomic_DNA"/>
</dbReference>
<keyword evidence="1" id="KW-0732">Signal</keyword>
<evidence type="ECO:0000313" key="3">
    <source>
        <dbReference type="Proteomes" id="UP001142374"/>
    </source>
</evidence>
<evidence type="ECO:0000256" key="1">
    <source>
        <dbReference type="SAM" id="SignalP"/>
    </source>
</evidence>
<gene>
    <name evidence="2" type="ORF">NQU55_24580</name>
</gene>